<evidence type="ECO:0000259" key="7">
    <source>
        <dbReference type="Pfam" id="PF02932"/>
    </source>
</evidence>
<name>A0A914UPK6_9BILA</name>
<comment type="similarity">
    <text evidence="5">Belongs to the ligand-gated ion channel (TC 1.A.9) family.</text>
</comment>
<evidence type="ECO:0000256" key="5">
    <source>
        <dbReference type="RuleBase" id="RU000687"/>
    </source>
</evidence>
<keyword evidence="8" id="KW-1185">Reference proteome</keyword>
<proteinExistence type="inferred from homology"/>
<organism evidence="8 9">
    <name type="scientific">Plectus sambesii</name>
    <dbReference type="NCBI Taxonomy" id="2011161"/>
    <lineage>
        <taxon>Eukaryota</taxon>
        <taxon>Metazoa</taxon>
        <taxon>Ecdysozoa</taxon>
        <taxon>Nematoda</taxon>
        <taxon>Chromadorea</taxon>
        <taxon>Plectida</taxon>
        <taxon>Plectina</taxon>
        <taxon>Plectoidea</taxon>
        <taxon>Plectidae</taxon>
        <taxon>Plectus</taxon>
    </lineage>
</organism>
<dbReference type="InterPro" id="IPR036719">
    <property type="entry name" value="Neuro-gated_channel_TM_sf"/>
</dbReference>
<dbReference type="PROSITE" id="PS00236">
    <property type="entry name" value="NEUROTR_ION_CHANNEL"/>
    <property type="match status" value="1"/>
</dbReference>
<dbReference type="CDD" id="cd19051">
    <property type="entry name" value="LGIC_TM_cation"/>
    <property type="match status" value="1"/>
</dbReference>
<dbReference type="InterPro" id="IPR006029">
    <property type="entry name" value="Neurotrans-gated_channel_TM"/>
</dbReference>
<feature type="signal peptide" evidence="5">
    <location>
        <begin position="1"/>
        <end position="18"/>
    </location>
</feature>
<feature type="transmembrane region" description="Helical" evidence="5">
    <location>
        <begin position="294"/>
        <end position="319"/>
    </location>
</feature>
<keyword evidence="5" id="KW-0407">Ion channel</keyword>
<evidence type="ECO:0000313" key="9">
    <source>
        <dbReference type="WBParaSite" id="PSAMB.scaffold1139size35444.g11271.t2"/>
    </source>
</evidence>
<evidence type="ECO:0000256" key="4">
    <source>
        <dbReference type="ARBA" id="ARBA00023136"/>
    </source>
</evidence>
<evidence type="ECO:0000313" key="8">
    <source>
        <dbReference type="Proteomes" id="UP000887566"/>
    </source>
</evidence>
<keyword evidence="4 5" id="KW-0472">Membrane</keyword>
<dbReference type="InterPro" id="IPR006202">
    <property type="entry name" value="Neur_chan_lig-bd"/>
</dbReference>
<feature type="domain" description="Neurotransmitter-gated ion-channel transmembrane" evidence="7">
    <location>
        <begin position="237"/>
        <end position="322"/>
    </location>
</feature>
<evidence type="ECO:0000256" key="1">
    <source>
        <dbReference type="ARBA" id="ARBA00004141"/>
    </source>
</evidence>
<feature type="transmembrane region" description="Helical" evidence="5">
    <location>
        <begin position="235"/>
        <end position="252"/>
    </location>
</feature>
<keyword evidence="3 5" id="KW-1133">Transmembrane helix</keyword>
<dbReference type="InterPro" id="IPR038050">
    <property type="entry name" value="Neuro_actylchol_rec"/>
</dbReference>
<protein>
    <submittedName>
        <fullName evidence="9">Uncharacterized protein</fullName>
    </submittedName>
</protein>
<dbReference type="SUPFAM" id="SSF63712">
    <property type="entry name" value="Nicotinic receptor ligand binding domain-like"/>
    <property type="match status" value="1"/>
</dbReference>
<feature type="domain" description="Neurotransmitter-gated ion-channel ligand-binding" evidence="6">
    <location>
        <begin position="24"/>
        <end position="228"/>
    </location>
</feature>
<dbReference type="WBParaSite" id="PSAMB.scaffold1139size35444.g11271.t2">
    <property type="protein sequence ID" value="PSAMB.scaffold1139size35444.g11271.t2"/>
    <property type="gene ID" value="PSAMB.scaffold1139size35444.g11271"/>
</dbReference>
<accession>A0A914UPK6</accession>
<evidence type="ECO:0000256" key="2">
    <source>
        <dbReference type="ARBA" id="ARBA00022692"/>
    </source>
</evidence>
<sequence>MMRVYFLLLSFTASFCIAAIPLQQAIKEKIFEKYDRTNRPVQNESTVTKVRLNPALFSFVDIDVAAQTLKFKQWNVMQWRDEFLTWDPDDYDGLAAISVPRASIWLPDITIMQQYSTDTFTLPDAETVVIITNEGDIRSSLDQVVTTNCQFNVIDFPYDTQFCEVGYSSWFYGADKILPFPNEQTDLTAYNEDSEWTMKSYTTRVSEQDADNTTYVNVYYQIKITRKPSYYETTFMWPAFLITALSILGVFTPFNDAGEREEKVTMGLTTLLTMAVILMIITDQMPKSSTGMPLLAVFIMIEICLASFATIVAVGIIYLHSQWMNDIAVPKFLFYITFSKCCMPIVKKTKDRGSRTTLVRSLQNSQKKSGANTPKFPLYTNRIGTIYTGEDGLPAPDYTSTNHLEEQEYLFQREMLREQWSKVTHRLDLILLIFFWTVNGAVMWGTMAIGNSKLDA</sequence>
<dbReference type="PANTHER" id="PTHR18945">
    <property type="entry name" value="NEUROTRANSMITTER GATED ION CHANNEL"/>
    <property type="match status" value="1"/>
</dbReference>
<dbReference type="GO" id="GO:0004888">
    <property type="term" value="F:transmembrane signaling receptor activity"/>
    <property type="evidence" value="ECO:0007669"/>
    <property type="project" value="InterPro"/>
</dbReference>
<dbReference type="InterPro" id="IPR018000">
    <property type="entry name" value="Neurotransmitter_ion_chnl_CS"/>
</dbReference>
<dbReference type="GO" id="GO:0016020">
    <property type="term" value="C:membrane"/>
    <property type="evidence" value="ECO:0007669"/>
    <property type="project" value="UniProtKB-SubCell"/>
</dbReference>
<dbReference type="Pfam" id="PF02931">
    <property type="entry name" value="Neur_chan_LBD"/>
    <property type="match status" value="1"/>
</dbReference>
<dbReference type="Pfam" id="PF02932">
    <property type="entry name" value="Neur_chan_memb"/>
    <property type="match status" value="1"/>
</dbReference>
<dbReference type="InterPro" id="IPR006201">
    <property type="entry name" value="Neur_channel"/>
</dbReference>
<dbReference type="InterPro" id="IPR036734">
    <property type="entry name" value="Neur_chan_lig-bd_sf"/>
</dbReference>
<dbReference type="Gene3D" id="1.20.58.390">
    <property type="entry name" value="Neurotransmitter-gated ion-channel transmembrane domain"/>
    <property type="match status" value="1"/>
</dbReference>
<dbReference type="PRINTS" id="PR00252">
    <property type="entry name" value="NRIONCHANNEL"/>
</dbReference>
<feature type="transmembrane region" description="Helical" evidence="5">
    <location>
        <begin position="429"/>
        <end position="450"/>
    </location>
</feature>
<feature type="chain" id="PRO_5038170271" evidence="5">
    <location>
        <begin position="19"/>
        <end position="456"/>
    </location>
</feature>
<feature type="transmembrane region" description="Helical" evidence="5">
    <location>
        <begin position="264"/>
        <end position="282"/>
    </location>
</feature>
<keyword evidence="2 5" id="KW-0812">Transmembrane</keyword>
<keyword evidence="5" id="KW-0406">Ion transport</keyword>
<keyword evidence="5" id="KW-0732">Signal</keyword>
<dbReference type="FunFam" id="2.70.170.10:FF:000028">
    <property type="entry name" value="AcetylCholine Receptor"/>
    <property type="match status" value="1"/>
</dbReference>
<evidence type="ECO:0000256" key="3">
    <source>
        <dbReference type="ARBA" id="ARBA00022989"/>
    </source>
</evidence>
<dbReference type="CDD" id="cd18989">
    <property type="entry name" value="LGIC_ECD_cation"/>
    <property type="match status" value="1"/>
</dbReference>
<dbReference type="GO" id="GO:0005230">
    <property type="term" value="F:extracellular ligand-gated monoatomic ion channel activity"/>
    <property type="evidence" value="ECO:0007669"/>
    <property type="project" value="InterPro"/>
</dbReference>
<dbReference type="SUPFAM" id="SSF90112">
    <property type="entry name" value="Neurotransmitter-gated ion-channel transmembrane pore"/>
    <property type="match status" value="1"/>
</dbReference>
<comment type="subcellular location">
    <subcellularLocation>
        <location evidence="1">Membrane</location>
        <topology evidence="1">Multi-pass membrane protein</topology>
    </subcellularLocation>
</comment>
<reference evidence="9" key="1">
    <citation type="submission" date="2022-11" db="UniProtKB">
        <authorList>
            <consortium name="WormBaseParasite"/>
        </authorList>
    </citation>
    <scope>IDENTIFICATION</scope>
</reference>
<evidence type="ECO:0000259" key="6">
    <source>
        <dbReference type="Pfam" id="PF02931"/>
    </source>
</evidence>
<dbReference type="Gene3D" id="2.70.170.10">
    <property type="entry name" value="Neurotransmitter-gated ion-channel ligand-binding domain"/>
    <property type="match status" value="1"/>
</dbReference>
<keyword evidence="5" id="KW-0813">Transport</keyword>
<dbReference type="AlphaFoldDB" id="A0A914UPK6"/>
<dbReference type="Proteomes" id="UP000887566">
    <property type="component" value="Unplaced"/>
</dbReference>